<evidence type="ECO:0000313" key="3">
    <source>
        <dbReference type="Proteomes" id="UP000485880"/>
    </source>
</evidence>
<accession>A0A8B6M786</accession>
<protein>
    <submittedName>
        <fullName evidence="2">Uncharacterized protein</fullName>
    </submittedName>
</protein>
<keyword evidence="1" id="KW-0732">Signal</keyword>
<reference evidence="2 3" key="1">
    <citation type="submission" date="2019-05" db="EMBL/GenBank/DDBJ databases">
        <authorList>
            <person name="Farhan Ul Haque M."/>
        </authorList>
    </citation>
    <scope>NUCLEOTIDE SEQUENCE [LARGE SCALE GENOMIC DNA]</scope>
    <source>
        <strain evidence="2">2</strain>
    </source>
</reference>
<feature type="chain" id="PRO_5032650864" evidence="1">
    <location>
        <begin position="28"/>
        <end position="108"/>
    </location>
</feature>
<evidence type="ECO:0000313" key="2">
    <source>
        <dbReference type="EMBL" id="VTZ50203.1"/>
    </source>
</evidence>
<sequence>MKIQKSLLLSAALGFCAFGLATQTASAQAGAPFNALDHTYRSLEDLRDESRAEAGYRKPEWVCQPAGPCVWKPGYWGPRPAARPPGAYIYVRPFDGAGWSGYYPAPPY</sequence>
<dbReference type="EMBL" id="CABFMQ020000078">
    <property type="protein sequence ID" value="VTZ50203.1"/>
    <property type="molecule type" value="Genomic_DNA"/>
</dbReference>
<gene>
    <name evidence="2" type="ORF">MPC4_210010</name>
</gene>
<evidence type="ECO:0000256" key="1">
    <source>
        <dbReference type="SAM" id="SignalP"/>
    </source>
</evidence>
<name>A0A8B6M786_METTU</name>
<keyword evidence="3" id="KW-1185">Reference proteome</keyword>
<dbReference type="AlphaFoldDB" id="A0A8B6M786"/>
<dbReference type="Proteomes" id="UP000485880">
    <property type="component" value="Unassembled WGS sequence"/>
</dbReference>
<dbReference type="RefSeq" id="WP_174512341.1">
    <property type="nucleotide sequence ID" value="NZ_CABFMQ020000078.1"/>
</dbReference>
<feature type="signal peptide" evidence="1">
    <location>
        <begin position="1"/>
        <end position="27"/>
    </location>
</feature>
<comment type="caution">
    <text evidence="2">The sequence shown here is derived from an EMBL/GenBank/DDBJ whole genome shotgun (WGS) entry which is preliminary data.</text>
</comment>
<organism evidence="2 3">
    <name type="scientific">Methylocella tundrae</name>
    <dbReference type="NCBI Taxonomy" id="227605"/>
    <lineage>
        <taxon>Bacteria</taxon>
        <taxon>Pseudomonadati</taxon>
        <taxon>Pseudomonadota</taxon>
        <taxon>Alphaproteobacteria</taxon>
        <taxon>Hyphomicrobiales</taxon>
        <taxon>Beijerinckiaceae</taxon>
        <taxon>Methylocella</taxon>
    </lineage>
</organism>
<proteinExistence type="predicted"/>